<evidence type="ECO:0000313" key="3">
    <source>
        <dbReference type="Proteomes" id="UP000199548"/>
    </source>
</evidence>
<dbReference type="RefSeq" id="WP_170275806.1">
    <property type="nucleotide sequence ID" value="NZ_CP041745.1"/>
</dbReference>
<evidence type="ECO:0000313" key="2">
    <source>
        <dbReference type="EMBL" id="SFJ41821.1"/>
    </source>
</evidence>
<dbReference type="PANTHER" id="PTHR46637:SF1">
    <property type="entry name" value="BLL5188 PROTEIN"/>
    <property type="match status" value="1"/>
</dbReference>
<dbReference type="Pfam" id="PF13340">
    <property type="entry name" value="DUF4096"/>
    <property type="match status" value="1"/>
</dbReference>
<sequence>MSPYRDMTDEEWQRVAPLIPELRPRSELRGRPLTDTRNVLNGVLWVMCSSARWSAMPRRYPPYQTCHRRFKAWHRTGALQQVLELLFGAAGNGLLGTLEARMRQRGASNVATPHNADADDTEVVELQNGPHVAPVPTFPTILFPSV</sequence>
<dbReference type="Proteomes" id="UP000199548">
    <property type="component" value="Unassembled WGS sequence"/>
</dbReference>
<reference evidence="2 3" key="1">
    <citation type="submission" date="2016-10" db="EMBL/GenBank/DDBJ databases">
        <authorList>
            <person name="de Groot N.N."/>
        </authorList>
    </citation>
    <scope>NUCLEOTIDE SEQUENCE [LARGE SCALE GENOMIC DNA]</scope>
    <source>
        <strain evidence="2 3">LMG 23650</strain>
    </source>
</reference>
<proteinExistence type="predicted"/>
<name>A0A1I3R8U9_9BURK</name>
<keyword evidence="3" id="KW-1185">Reference proteome</keyword>
<feature type="domain" description="Insertion element IS402-like" evidence="1">
    <location>
        <begin position="7"/>
        <end position="82"/>
    </location>
</feature>
<dbReference type="InterPro" id="IPR052909">
    <property type="entry name" value="Transposase_6_like"/>
</dbReference>
<accession>A0A1I3R8U9</accession>
<protein>
    <submittedName>
        <fullName evidence="2">Putative transposase of IS4/5 family</fullName>
    </submittedName>
</protein>
<organism evidence="2 3">
    <name type="scientific">Paraburkholderia megapolitana</name>
    <dbReference type="NCBI Taxonomy" id="420953"/>
    <lineage>
        <taxon>Bacteria</taxon>
        <taxon>Pseudomonadati</taxon>
        <taxon>Pseudomonadota</taxon>
        <taxon>Betaproteobacteria</taxon>
        <taxon>Burkholderiales</taxon>
        <taxon>Burkholderiaceae</taxon>
        <taxon>Paraburkholderia</taxon>
    </lineage>
</organism>
<dbReference type="AlphaFoldDB" id="A0A1I3R8U9"/>
<dbReference type="InterPro" id="IPR025161">
    <property type="entry name" value="IS402-like_dom"/>
</dbReference>
<dbReference type="PANTHER" id="PTHR46637">
    <property type="entry name" value="TIS1421-TRANSPOSASE PROTEIN A"/>
    <property type="match status" value="1"/>
</dbReference>
<gene>
    <name evidence="2" type="ORF">SAMN05192543_10763</name>
</gene>
<evidence type="ECO:0000259" key="1">
    <source>
        <dbReference type="Pfam" id="PF13340"/>
    </source>
</evidence>
<dbReference type="EMBL" id="FOQU01000007">
    <property type="protein sequence ID" value="SFJ41821.1"/>
    <property type="molecule type" value="Genomic_DNA"/>
</dbReference>